<accession>A0AAV2VS93</accession>
<dbReference type="GO" id="GO:0006935">
    <property type="term" value="P:chemotaxis"/>
    <property type="evidence" value="ECO:0007669"/>
    <property type="project" value="UniProtKB-ARBA"/>
</dbReference>
<gene>
    <name evidence="9" type="ORF">VIBNISOn1_300001</name>
</gene>
<dbReference type="InterPro" id="IPR003660">
    <property type="entry name" value="HAMP_dom"/>
</dbReference>
<reference evidence="9 10" key="1">
    <citation type="journal article" date="2013" name="ISME J.">
        <title>Comparative genomics of pathogenic lineages of Vibrio nigripulchritudo identifies virulence-associated traits.</title>
        <authorList>
            <person name="Goudenege D."/>
            <person name="Labreuche Y."/>
            <person name="Krin E."/>
            <person name="Ansquer D."/>
            <person name="Mangenot S."/>
            <person name="Calteau A."/>
            <person name="Medigue C."/>
            <person name="Mazel D."/>
            <person name="Polz M.F."/>
            <person name="Le Roux F."/>
        </authorList>
    </citation>
    <scope>NUCLEOTIDE SEQUENCE [LARGE SCALE GENOMIC DNA]</scope>
    <source>
        <strain evidence="9 10">SOn1</strain>
    </source>
</reference>
<feature type="domain" description="HAMP" evidence="8">
    <location>
        <begin position="334"/>
        <end position="386"/>
    </location>
</feature>
<dbReference type="AlphaFoldDB" id="A0AAV2VS93"/>
<dbReference type="PROSITE" id="PS50111">
    <property type="entry name" value="CHEMOTAXIS_TRANSDUC_2"/>
    <property type="match status" value="1"/>
</dbReference>
<dbReference type="Pfam" id="PF00672">
    <property type="entry name" value="HAMP"/>
    <property type="match status" value="1"/>
</dbReference>
<keyword evidence="6" id="KW-0812">Transmembrane</keyword>
<dbReference type="PANTHER" id="PTHR32089:SF70">
    <property type="entry name" value="ENERGY TAXIS MODULATING METHYL ACCEPTING SENSORY TRANSDUCER"/>
    <property type="match status" value="1"/>
</dbReference>
<feature type="coiled-coil region" evidence="5">
    <location>
        <begin position="378"/>
        <end position="405"/>
    </location>
</feature>
<dbReference type="SMART" id="SM00283">
    <property type="entry name" value="MA"/>
    <property type="match status" value="1"/>
</dbReference>
<evidence type="ECO:0000256" key="4">
    <source>
        <dbReference type="PROSITE-ProRule" id="PRU00284"/>
    </source>
</evidence>
<dbReference type="SUPFAM" id="SSF58104">
    <property type="entry name" value="Methyl-accepting chemotaxis protein (MCP) signaling domain"/>
    <property type="match status" value="1"/>
</dbReference>
<comment type="similarity">
    <text evidence="3">Belongs to the methyl-accepting chemotaxis (MCP) protein family.</text>
</comment>
<evidence type="ECO:0000313" key="9">
    <source>
        <dbReference type="EMBL" id="CCO47576.1"/>
    </source>
</evidence>
<dbReference type="RefSeq" id="WP_022612345.1">
    <property type="nucleotide sequence ID" value="NZ_LK391965.1"/>
</dbReference>
<evidence type="ECO:0000256" key="6">
    <source>
        <dbReference type="SAM" id="Phobius"/>
    </source>
</evidence>
<evidence type="ECO:0000256" key="5">
    <source>
        <dbReference type="SAM" id="Coils"/>
    </source>
</evidence>
<comment type="caution">
    <text evidence="9">The sequence shown here is derived from an EMBL/GenBank/DDBJ whole genome shotgun (WGS) entry which is preliminary data.</text>
</comment>
<dbReference type="SMART" id="SM00304">
    <property type="entry name" value="HAMP"/>
    <property type="match status" value="1"/>
</dbReference>
<evidence type="ECO:0000256" key="3">
    <source>
        <dbReference type="ARBA" id="ARBA00029447"/>
    </source>
</evidence>
<keyword evidence="2 4" id="KW-0807">Transducer</keyword>
<dbReference type="Pfam" id="PF00015">
    <property type="entry name" value="MCPsignal"/>
    <property type="match status" value="1"/>
</dbReference>
<dbReference type="Proteomes" id="UP000018211">
    <property type="component" value="Unassembled WGS sequence"/>
</dbReference>
<dbReference type="PANTHER" id="PTHR32089">
    <property type="entry name" value="METHYL-ACCEPTING CHEMOTAXIS PROTEIN MCPB"/>
    <property type="match status" value="1"/>
</dbReference>
<dbReference type="CDD" id="cd06225">
    <property type="entry name" value="HAMP"/>
    <property type="match status" value="1"/>
</dbReference>
<proteinExistence type="inferred from homology"/>
<dbReference type="EMBL" id="CAOF01000121">
    <property type="protein sequence ID" value="CCO47576.1"/>
    <property type="molecule type" value="Genomic_DNA"/>
</dbReference>
<dbReference type="CDD" id="cd11386">
    <property type="entry name" value="MCP_signal"/>
    <property type="match status" value="1"/>
</dbReference>
<evidence type="ECO:0000259" key="8">
    <source>
        <dbReference type="PROSITE" id="PS50885"/>
    </source>
</evidence>
<sequence>MKGSVIRRMYAGFALIVVLFIATITIMMGGMEKIHTNFETVTNTSLPLVSMSNQTSVRLLSADKAFKDFLTTQNQERMESSKTAFVGAQNSFQDALNALENASRNIPEIAPKIEDLRQMEAQYFAEALEAMDNYAAMFSAQEDVQKSSRNFQRLHTELSVRMKEYVDKQDKIAVKVMAGSYFDKLKDSQTVTSDALASSDTEFVKAAVNKNKKAVTHLNYAYRGLVNQLPALKEVFDESVKQFTRDVGKAGGVLDQHYTYLVARQKLYDNIASLAVKVDESMSILGSFNDTASAQLNVSLEEAGVVYEEGYVKAIGIGIVVCAIALGIGYHVAHSVREPLTRILATLEALTAGDMTKRIDIRYNNEFSRVSRHINTLADSLHDILQELNDAADELTEVANTNRKTSVGAQEQLNAQREQTAGVATAMTEMEHSVTEVAQSAQSSSDMVHQVETASESGRKVMNANISTINQLESRLNESVDAVSQLQKMSSEIGSILDVIRNIAEQTNLLALNAAIEAARAGEQGRGFAVVADEVRVLAQKTTHSTSEIESMISNLQTSSHAASQVIKSCMTDMEQSVAQASDANSAMEEIQALILEISHMSNHISQAAAEQQSTTTSIARSLNDINSIANQSYEAMSEIASVSQDLSRLSSQQGDIVHRFKL</sequence>
<dbReference type="InterPro" id="IPR004089">
    <property type="entry name" value="MCPsignal_dom"/>
</dbReference>
<evidence type="ECO:0000256" key="2">
    <source>
        <dbReference type="ARBA" id="ARBA00023224"/>
    </source>
</evidence>
<dbReference type="Gene3D" id="1.10.287.950">
    <property type="entry name" value="Methyl-accepting chemotaxis protein"/>
    <property type="match status" value="1"/>
</dbReference>
<feature type="domain" description="Methyl-accepting transducer" evidence="7">
    <location>
        <begin position="391"/>
        <end position="627"/>
    </location>
</feature>
<keyword evidence="6" id="KW-0472">Membrane</keyword>
<dbReference type="GO" id="GO:0007165">
    <property type="term" value="P:signal transduction"/>
    <property type="evidence" value="ECO:0007669"/>
    <property type="project" value="UniProtKB-KW"/>
</dbReference>
<evidence type="ECO:0000256" key="1">
    <source>
        <dbReference type="ARBA" id="ARBA00004370"/>
    </source>
</evidence>
<dbReference type="PROSITE" id="PS50885">
    <property type="entry name" value="HAMP"/>
    <property type="match status" value="1"/>
</dbReference>
<keyword evidence="6" id="KW-1133">Transmembrane helix</keyword>
<evidence type="ECO:0000313" key="10">
    <source>
        <dbReference type="Proteomes" id="UP000018211"/>
    </source>
</evidence>
<keyword evidence="5" id="KW-0175">Coiled coil</keyword>
<comment type="subcellular location">
    <subcellularLocation>
        <location evidence="1">Membrane</location>
    </subcellularLocation>
</comment>
<dbReference type="FunFam" id="1.10.287.950:FF:000001">
    <property type="entry name" value="Methyl-accepting chemotaxis sensory transducer"/>
    <property type="match status" value="1"/>
</dbReference>
<dbReference type="GO" id="GO:0016020">
    <property type="term" value="C:membrane"/>
    <property type="evidence" value="ECO:0007669"/>
    <property type="project" value="UniProtKB-SubCell"/>
</dbReference>
<evidence type="ECO:0000259" key="7">
    <source>
        <dbReference type="PROSITE" id="PS50111"/>
    </source>
</evidence>
<feature type="transmembrane region" description="Helical" evidence="6">
    <location>
        <begin position="12"/>
        <end position="31"/>
    </location>
</feature>
<name>A0AAV2VS93_9VIBR</name>
<protein>
    <submittedName>
        <fullName evidence="9">Methyl-accepting chemotaxis protein</fullName>
    </submittedName>
</protein>
<organism evidence="9 10">
    <name type="scientific">Vibrio nigripulchritudo SOn1</name>
    <dbReference type="NCBI Taxonomy" id="1238450"/>
    <lineage>
        <taxon>Bacteria</taxon>
        <taxon>Pseudomonadati</taxon>
        <taxon>Pseudomonadota</taxon>
        <taxon>Gammaproteobacteria</taxon>
        <taxon>Vibrionales</taxon>
        <taxon>Vibrionaceae</taxon>
        <taxon>Vibrio</taxon>
    </lineage>
</organism>